<dbReference type="InterPro" id="IPR050748">
    <property type="entry name" value="Glycosyltrans_8_dom-fam"/>
</dbReference>
<dbReference type="EMBL" id="CP093366">
    <property type="protein sequence ID" value="UQS81522.1"/>
    <property type="molecule type" value="Genomic_DNA"/>
</dbReference>
<evidence type="ECO:0000313" key="5">
    <source>
        <dbReference type="Proteomes" id="UP000831495"/>
    </source>
</evidence>
<dbReference type="PANTHER" id="PTHR13778">
    <property type="entry name" value="GLYCOSYLTRANSFERASE 8 DOMAIN-CONTAINING PROTEIN"/>
    <property type="match status" value="1"/>
</dbReference>
<keyword evidence="1" id="KW-0328">Glycosyltransferase</keyword>
<protein>
    <submittedName>
        <fullName evidence="4">Glycosyltransferase family 8 protein</fullName>
    </submittedName>
</protein>
<dbReference type="Pfam" id="PF01501">
    <property type="entry name" value="Glyco_transf_8"/>
    <property type="match status" value="1"/>
</dbReference>
<dbReference type="Gene3D" id="3.90.550.10">
    <property type="entry name" value="Spore Coat Polysaccharide Biosynthesis Protein SpsA, Chain A"/>
    <property type="match status" value="1"/>
</dbReference>
<proteinExistence type="predicted"/>
<dbReference type="RefSeq" id="WP_249513793.1">
    <property type="nucleotide sequence ID" value="NZ_CP093366.1"/>
</dbReference>
<evidence type="ECO:0000313" key="4">
    <source>
        <dbReference type="EMBL" id="UQS81522.1"/>
    </source>
</evidence>
<sequence length="318" mass="37238">MTNFNHEVPIFFSVDDHYSPYLAVAINSLIQNSDPKRHYHIIVLCDDLSHDNQLKLQTLTKDNIKLEFVSINEQIKQQITDKNNKLRADYFTYTIYFRLFIAELFPQFKKAIYLDADTVVNQDIATLFDLPLGDNWIGAAVDRFITENPETFNYAEQAIGVAGNKYVNSGVLLMDLQALREYRFADHFFKLLNQYHFRSLAPDQDYLNAIAKNKILYLDPTWNVMTTFPEETPAALIHWNLFNKPWNYQDAPRQKYFWKYAKDTPYYDQLLHQLQNVNTKIIQQDEQNAAELMNLAVTIAKTENTFRNRAEQGVQIAL</sequence>
<evidence type="ECO:0000256" key="2">
    <source>
        <dbReference type="ARBA" id="ARBA00022679"/>
    </source>
</evidence>
<accession>A0ABY4P793</accession>
<keyword evidence="3" id="KW-0479">Metal-binding</keyword>
<reference evidence="4" key="1">
    <citation type="journal article" date="2022" name="Int. J. Syst. Evol. Microbiol.">
        <title>Apilactobacillus apisilvae sp. nov., Nicolia spurrieriana gen. nov. sp. nov., Bombilactobacillus folatiphilus sp. nov. and Bombilactobacillus thymidiniphilus sp. nov., four new lactic acid bacterial isolates from stingless bees Tetragonula carbonaria and Austroplebeia australis.</title>
        <authorList>
            <person name="Oliphant S.A."/>
            <person name="Watson-Haigh N.S."/>
            <person name="Sumby K.M."/>
            <person name="Gardner J."/>
            <person name="Groom S."/>
            <person name="Jiranek V."/>
        </authorList>
    </citation>
    <scope>NUCLEOTIDE SEQUENCE</scope>
    <source>
        <strain evidence="4">SG4_D2</strain>
    </source>
</reference>
<name>A0ABY4P793_9LACO</name>
<keyword evidence="2" id="KW-0808">Transferase</keyword>
<keyword evidence="5" id="KW-1185">Reference proteome</keyword>
<dbReference type="PANTHER" id="PTHR13778:SF47">
    <property type="entry name" value="LIPOPOLYSACCHARIDE 1,3-GALACTOSYLTRANSFERASE"/>
    <property type="match status" value="1"/>
</dbReference>
<evidence type="ECO:0000256" key="1">
    <source>
        <dbReference type="ARBA" id="ARBA00022676"/>
    </source>
</evidence>
<dbReference type="InterPro" id="IPR002495">
    <property type="entry name" value="Glyco_trans_8"/>
</dbReference>
<organism evidence="4 5">
    <name type="scientific">Bombilactobacillus folatiphilus</name>
    <dbReference type="NCBI Taxonomy" id="2923362"/>
    <lineage>
        <taxon>Bacteria</taxon>
        <taxon>Bacillati</taxon>
        <taxon>Bacillota</taxon>
        <taxon>Bacilli</taxon>
        <taxon>Lactobacillales</taxon>
        <taxon>Lactobacillaceae</taxon>
        <taxon>Bombilactobacillus</taxon>
    </lineage>
</organism>
<dbReference type="Proteomes" id="UP000831495">
    <property type="component" value="Chromosome"/>
</dbReference>
<evidence type="ECO:0000256" key="3">
    <source>
        <dbReference type="ARBA" id="ARBA00022723"/>
    </source>
</evidence>
<gene>
    <name evidence="4" type="ORF">MOO45_04670</name>
</gene>
<dbReference type="SUPFAM" id="SSF53448">
    <property type="entry name" value="Nucleotide-diphospho-sugar transferases"/>
    <property type="match status" value="1"/>
</dbReference>
<dbReference type="InterPro" id="IPR029044">
    <property type="entry name" value="Nucleotide-diphossugar_trans"/>
</dbReference>
<dbReference type="CDD" id="cd04194">
    <property type="entry name" value="GT8_A4GalT_like"/>
    <property type="match status" value="1"/>
</dbReference>